<dbReference type="Pfam" id="PF08239">
    <property type="entry name" value="SH3_3"/>
    <property type="match status" value="2"/>
</dbReference>
<evidence type="ECO:0000256" key="5">
    <source>
        <dbReference type="ARBA" id="ARBA00022807"/>
    </source>
</evidence>
<protein>
    <submittedName>
        <fullName evidence="9">NlpC/P60 protein</fullName>
    </submittedName>
</protein>
<dbReference type="SUPFAM" id="SSF50044">
    <property type="entry name" value="SH3-domain"/>
    <property type="match status" value="2"/>
</dbReference>
<evidence type="ECO:0000256" key="2">
    <source>
        <dbReference type="ARBA" id="ARBA00022443"/>
    </source>
</evidence>
<evidence type="ECO:0000259" key="8">
    <source>
        <dbReference type="PROSITE" id="PS51935"/>
    </source>
</evidence>
<dbReference type="RefSeq" id="WP_166505937.1">
    <property type="nucleotide sequence ID" value="NZ_JAKNTL010000007.1"/>
</dbReference>
<feature type="domain" description="SH3" evidence="6">
    <location>
        <begin position="128"/>
        <end position="197"/>
    </location>
</feature>
<dbReference type="KEGG" id="rhom:FRIFI_2343"/>
<keyword evidence="3" id="KW-0645">Protease</keyword>
<evidence type="ECO:0000259" key="6">
    <source>
        <dbReference type="PROSITE" id="PS50002"/>
    </source>
</evidence>
<feature type="domain" description="SH3b" evidence="7">
    <location>
        <begin position="131"/>
        <end position="196"/>
    </location>
</feature>
<dbReference type="PANTHER" id="PTHR47053:SF1">
    <property type="entry name" value="MUREIN DD-ENDOPEPTIDASE MEPH-RELATED"/>
    <property type="match status" value="1"/>
</dbReference>
<dbReference type="InterPro" id="IPR001452">
    <property type="entry name" value="SH3_domain"/>
</dbReference>
<dbReference type="PROSITE" id="PS50002">
    <property type="entry name" value="SH3"/>
    <property type="match status" value="1"/>
</dbReference>
<dbReference type="EMBL" id="LN650648">
    <property type="protein sequence ID" value="CEI73869.1"/>
    <property type="molecule type" value="Genomic_DNA"/>
</dbReference>
<dbReference type="InterPro" id="IPR000064">
    <property type="entry name" value="NLP_P60_dom"/>
</dbReference>
<keyword evidence="4" id="KW-0378">Hydrolase</keyword>
<dbReference type="PROSITE" id="PS51935">
    <property type="entry name" value="NLPC_P60"/>
    <property type="match status" value="1"/>
</dbReference>
<dbReference type="Gene3D" id="2.30.30.40">
    <property type="entry name" value="SH3 Domains"/>
    <property type="match status" value="2"/>
</dbReference>
<evidence type="ECO:0000256" key="1">
    <source>
        <dbReference type="ARBA" id="ARBA00007074"/>
    </source>
</evidence>
<dbReference type="InterPro" id="IPR038765">
    <property type="entry name" value="Papain-like_cys_pep_sf"/>
</dbReference>
<keyword evidence="10" id="KW-1185">Reference proteome</keyword>
<name>A0A2P2BU47_9FIRM</name>
<keyword evidence="2" id="KW-0728">SH3 domain</keyword>
<feature type="domain" description="SH3b" evidence="7">
    <location>
        <begin position="48"/>
        <end position="113"/>
    </location>
</feature>
<keyword evidence="5" id="KW-0788">Thiol protease</keyword>
<evidence type="ECO:0000256" key="4">
    <source>
        <dbReference type="ARBA" id="ARBA00022801"/>
    </source>
</evidence>
<proteinExistence type="inferred from homology"/>
<dbReference type="Gene3D" id="3.90.1720.10">
    <property type="entry name" value="endopeptidase domain like (from Nostoc punctiforme)"/>
    <property type="match status" value="1"/>
</dbReference>
<dbReference type="PROSITE" id="PS51781">
    <property type="entry name" value="SH3B"/>
    <property type="match status" value="2"/>
</dbReference>
<dbReference type="InterPro" id="IPR003646">
    <property type="entry name" value="SH3-like_bac-type"/>
</dbReference>
<sequence length="335" mass="36226">MGIRKEKRNLITKATSMMILSGSLLITANNQEAYADTASSQSYIKSTIQKGTVYNCGSLNVRKGPGTSNSIITKVYSGNTVEIQEKNSNGWYKIKTPNGQIGWVSGAYIRLASNNNQGSSVASSQPTQAINKNGVVYNCDSLNVRTGPGASNSIITKVYSGNSVYIQEKHSNGWYKVKTSNGQVGWVSGSYVKIQESNNNQNNNQNNQVTNNNKAKKIVDLAHKQLGKPYVWGAEGPSSFDCSGLTSYVYKNGAGVKLPRTSKSQGTVGRYVSKANLKPGDLVFFASNGKTINHVGIYIGNSKMIHSPKPGQNVRIDSISSGYYAKNYFTARAVL</sequence>
<dbReference type="SUPFAM" id="SSF54001">
    <property type="entry name" value="Cysteine proteinases"/>
    <property type="match status" value="1"/>
</dbReference>
<reference evidence="9 10" key="1">
    <citation type="submission" date="2014-09" db="EMBL/GenBank/DDBJ databases">
        <authorList>
            <person name="Hornung B.V."/>
        </authorList>
    </citation>
    <scope>NUCLEOTIDE SEQUENCE [LARGE SCALE GENOMIC DNA]</scope>
    <source>
        <strain evidence="9 10">FRIFI</strain>
    </source>
</reference>
<dbReference type="InterPro" id="IPR036028">
    <property type="entry name" value="SH3-like_dom_sf"/>
</dbReference>
<evidence type="ECO:0000313" key="9">
    <source>
        <dbReference type="EMBL" id="CEI73869.1"/>
    </source>
</evidence>
<dbReference type="SMART" id="SM00287">
    <property type="entry name" value="SH3b"/>
    <property type="match status" value="2"/>
</dbReference>
<dbReference type="GO" id="GO:0008234">
    <property type="term" value="F:cysteine-type peptidase activity"/>
    <property type="evidence" value="ECO:0007669"/>
    <property type="project" value="UniProtKB-KW"/>
</dbReference>
<dbReference type="PANTHER" id="PTHR47053">
    <property type="entry name" value="MUREIN DD-ENDOPEPTIDASE MEPH-RELATED"/>
    <property type="match status" value="1"/>
</dbReference>
<dbReference type="InterPro" id="IPR051202">
    <property type="entry name" value="Peptidase_C40"/>
</dbReference>
<feature type="domain" description="NlpC/P60" evidence="8">
    <location>
        <begin position="212"/>
        <end position="335"/>
    </location>
</feature>
<evidence type="ECO:0000313" key="10">
    <source>
        <dbReference type="Proteomes" id="UP000245695"/>
    </source>
</evidence>
<dbReference type="Pfam" id="PF00877">
    <property type="entry name" value="NLPC_P60"/>
    <property type="match status" value="1"/>
</dbReference>
<evidence type="ECO:0000259" key="7">
    <source>
        <dbReference type="PROSITE" id="PS51781"/>
    </source>
</evidence>
<evidence type="ECO:0000256" key="3">
    <source>
        <dbReference type="ARBA" id="ARBA00022670"/>
    </source>
</evidence>
<dbReference type="AlphaFoldDB" id="A0A2P2BU47"/>
<dbReference type="GO" id="GO:0006508">
    <property type="term" value="P:proteolysis"/>
    <property type="evidence" value="ECO:0007669"/>
    <property type="project" value="UniProtKB-KW"/>
</dbReference>
<dbReference type="Proteomes" id="UP000245695">
    <property type="component" value="Chromosome 1"/>
</dbReference>
<accession>A0A2P2BU47</accession>
<gene>
    <name evidence="9" type="ORF">FRIFI_2343</name>
</gene>
<organism evidence="9 10">
    <name type="scientific">Romboutsia hominis</name>
    <dbReference type="NCBI Taxonomy" id="1507512"/>
    <lineage>
        <taxon>Bacteria</taxon>
        <taxon>Bacillati</taxon>
        <taxon>Bacillota</taxon>
        <taxon>Clostridia</taxon>
        <taxon>Peptostreptococcales</taxon>
        <taxon>Peptostreptococcaceae</taxon>
        <taxon>Romboutsia</taxon>
    </lineage>
</organism>
<comment type="similarity">
    <text evidence="1">Belongs to the peptidase C40 family.</text>
</comment>